<reference evidence="1" key="1">
    <citation type="submission" date="2018-05" db="EMBL/GenBank/DDBJ databases">
        <authorList>
            <person name="Lanie J.A."/>
            <person name="Ng W.-L."/>
            <person name="Kazmierczak K.M."/>
            <person name="Andrzejewski T.M."/>
            <person name="Davidsen T.M."/>
            <person name="Wayne K.J."/>
            <person name="Tettelin H."/>
            <person name="Glass J.I."/>
            <person name="Rusch D."/>
            <person name="Podicherti R."/>
            <person name="Tsui H.-C.T."/>
            <person name="Winkler M.E."/>
        </authorList>
    </citation>
    <scope>NUCLEOTIDE SEQUENCE</scope>
</reference>
<dbReference type="InterPro" id="IPR019734">
    <property type="entry name" value="TPR_rpt"/>
</dbReference>
<protein>
    <submittedName>
        <fullName evidence="1">Uncharacterized protein</fullName>
    </submittedName>
</protein>
<dbReference type="PROSITE" id="PS50005">
    <property type="entry name" value="TPR"/>
    <property type="match status" value="2"/>
</dbReference>
<dbReference type="AlphaFoldDB" id="A0A382IZZ1"/>
<organism evidence="1">
    <name type="scientific">marine metagenome</name>
    <dbReference type="NCBI Taxonomy" id="408172"/>
    <lineage>
        <taxon>unclassified sequences</taxon>
        <taxon>metagenomes</taxon>
        <taxon>ecological metagenomes</taxon>
    </lineage>
</organism>
<sequence>QQISWLPNELLEVLDNMDLKAFYVFVLIDEDQNLFHALKWNYPDKIDPVFYDGDLVFEGSYTKEEDDSEILEATDPVFIASGTAFLENDYRKSFVLVNQVIDKNPSYSRAYSARGSLYEAFQDYRYALASYFDAMEVNPDNWRAYHNAGHLYYRLGERPLGMDYMAHAVDINPQFVEGIRSLAHMAHYNGDKETAVDILNMGLKDNPEDSVIVESLAAIT</sequence>
<dbReference type="Gene3D" id="1.25.40.10">
    <property type="entry name" value="Tetratricopeptide repeat domain"/>
    <property type="match status" value="1"/>
</dbReference>
<accession>A0A382IZZ1</accession>
<dbReference type="SUPFAM" id="SSF48452">
    <property type="entry name" value="TPR-like"/>
    <property type="match status" value="1"/>
</dbReference>
<dbReference type="SMART" id="SM00028">
    <property type="entry name" value="TPR"/>
    <property type="match status" value="3"/>
</dbReference>
<name>A0A382IZZ1_9ZZZZ</name>
<evidence type="ECO:0000313" key="1">
    <source>
        <dbReference type="EMBL" id="SVC04727.1"/>
    </source>
</evidence>
<dbReference type="InterPro" id="IPR011990">
    <property type="entry name" value="TPR-like_helical_dom_sf"/>
</dbReference>
<proteinExistence type="predicted"/>
<dbReference type="Pfam" id="PF13181">
    <property type="entry name" value="TPR_8"/>
    <property type="match status" value="1"/>
</dbReference>
<gene>
    <name evidence="1" type="ORF">METZ01_LOCUS257581</name>
</gene>
<dbReference type="EMBL" id="UINC01070517">
    <property type="protein sequence ID" value="SVC04727.1"/>
    <property type="molecule type" value="Genomic_DNA"/>
</dbReference>
<feature type="non-terminal residue" evidence="1">
    <location>
        <position position="1"/>
    </location>
</feature>